<evidence type="ECO:0000256" key="7">
    <source>
        <dbReference type="ARBA" id="ARBA00023136"/>
    </source>
</evidence>
<dbReference type="SUPFAM" id="SSF54452">
    <property type="entry name" value="MHC antigen-recognition domain"/>
    <property type="match status" value="1"/>
</dbReference>
<organism evidence="14 15">
    <name type="scientific">Vombatus ursinus</name>
    <name type="common">Common wombat</name>
    <dbReference type="NCBI Taxonomy" id="29139"/>
    <lineage>
        <taxon>Eukaryota</taxon>
        <taxon>Metazoa</taxon>
        <taxon>Chordata</taxon>
        <taxon>Craniata</taxon>
        <taxon>Vertebrata</taxon>
        <taxon>Euteleostomi</taxon>
        <taxon>Mammalia</taxon>
        <taxon>Metatheria</taxon>
        <taxon>Diprotodontia</taxon>
        <taxon>Vombatidae</taxon>
        <taxon>Vombatus</taxon>
    </lineage>
</organism>
<proteinExistence type="inferred from homology"/>
<evidence type="ECO:0000256" key="8">
    <source>
        <dbReference type="ARBA" id="ARBA00023157"/>
    </source>
</evidence>
<keyword evidence="4" id="KW-0391">Immunity</keyword>
<comment type="similarity">
    <text evidence="2 11">Belongs to the MHC class II family.</text>
</comment>
<dbReference type="PANTHER" id="PTHR19944">
    <property type="entry name" value="MHC CLASS II-RELATED"/>
    <property type="match status" value="1"/>
</dbReference>
<dbReference type="Gene3D" id="2.60.40.10">
    <property type="entry name" value="Immunoglobulins"/>
    <property type="match status" value="1"/>
</dbReference>
<dbReference type="GO" id="GO:0042613">
    <property type="term" value="C:MHC class II protein complex"/>
    <property type="evidence" value="ECO:0007669"/>
    <property type="project" value="UniProtKB-KW"/>
</dbReference>
<dbReference type="InterPro" id="IPR003597">
    <property type="entry name" value="Ig_C1-set"/>
</dbReference>
<sequence length="327" mass="36776">MKAQAKDIQVPGQHSQCRLCSLQVLHSTSTKDYLNPDILSAALSAAPKNHGGNTSAFSCFSLHQFYQYCLGEISLYNVVSSTFTFPQGELIQPFSTPHSVTFVQTHKPSGQYLHKFDEHEQFHVDFDQKETVWWLLKFGHIFSFDAQIGLGDIAVDVANLNQLIKLCSPPATPEVTVFPKEPMELEEHNILICHIDKFSPPVINVTWLCHGEPVTTGVSETTFMPRDDYSFHKFHYLTFLPPTDDVYDCVVEHWGLEKPLFKHWEPEMLTPPSEPMETLLYIIGLAGGLVGITVAATLIMRSLHLGKSHLTPQIKSFPVLLNLTAFP</sequence>
<dbReference type="InterPro" id="IPR036179">
    <property type="entry name" value="Ig-like_dom_sf"/>
</dbReference>
<dbReference type="Pfam" id="PF00993">
    <property type="entry name" value="MHC_II_alpha"/>
    <property type="match status" value="1"/>
</dbReference>
<evidence type="ECO:0000256" key="10">
    <source>
        <dbReference type="ARBA" id="ARBA00023182"/>
    </source>
</evidence>
<evidence type="ECO:0000256" key="12">
    <source>
        <dbReference type="SAM" id="Phobius"/>
    </source>
</evidence>
<keyword evidence="7 12" id="KW-0472">Membrane</keyword>
<evidence type="ECO:0000256" key="1">
    <source>
        <dbReference type="ARBA" id="ARBA00004479"/>
    </source>
</evidence>
<dbReference type="InterPro" id="IPR003006">
    <property type="entry name" value="Ig/MHC_CS"/>
</dbReference>
<dbReference type="SMART" id="SM00407">
    <property type="entry name" value="IGc1"/>
    <property type="match status" value="1"/>
</dbReference>
<dbReference type="InterPro" id="IPR007110">
    <property type="entry name" value="Ig-like_dom"/>
</dbReference>
<evidence type="ECO:0000256" key="11">
    <source>
        <dbReference type="RuleBase" id="RU004238"/>
    </source>
</evidence>
<evidence type="ECO:0000256" key="3">
    <source>
        <dbReference type="ARBA" id="ARBA00022692"/>
    </source>
</evidence>
<name>A0A4X2KC52_VOMUR</name>
<dbReference type="PANTHER" id="PTHR19944:SF64">
    <property type="entry name" value="HLA CLASS II HISTOCOMPATIBILITY ANTIGEN, DP ALPHA 1 CHAIN"/>
    <property type="match status" value="1"/>
</dbReference>
<dbReference type="InterPro" id="IPR011162">
    <property type="entry name" value="MHC_I/II-like_Ag-recog"/>
</dbReference>
<dbReference type="GeneTree" id="ENSGT00940000162498"/>
<dbReference type="Pfam" id="PF07654">
    <property type="entry name" value="C1-set"/>
    <property type="match status" value="1"/>
</dbReference>
<keyword evidence="10" id="KW-0491">MHC II</keyword>
<evidence type="ECO:0000313" key="15">
    <source>
        <dbReference type="Proteomes" id="UP000314987"/>
    </source>
</evidence>
<evidence type="ECO:0000256" key="9">
    <source>
        <dbReference type="ARBA" id="ARBA00023180"/>
    </source>
</evidence>
<keyword evidence="9" id="KW-0325">Glycoprotein</keyword>
<dbReference type="AlphaFoldDB" id="A0A4X2KC52"/>
<feature type="transmembrane region" description="Helical" evidence="12">
    <location>
        <begin position="279"/>
        <end position="300"/>
    </location>
</feature>
<evidence type="ECO:0000259" key="13">
    <source>
        <dbReference type="PROSITE" id="PS50835"/>
    </source>
</evidence>
<evidence type="ECO:0000256" key="5">
    <source>
        <dbReference type="ARBA" id="ARBA00022989"/>
    </source>
</evidence>
<evidence type="ECO:0000256" key="6">
    <source>
        <dbReference type="ARBA" id="ARBA00023130"/>
    </source>
</evidence>
<keyword evidence="5 12" id="KW-1133">Transmembrane helix</keyword>
<dbReference type="PROSITE" id="PS50835">
    <property type="entry name" value="IG_LIKE"/>
    <property type="match status" value="1"/>
</dbReference>
<protein>
    <recommendedName>
        <fullName evidence="13">Ig-like domain-containing protein</fullName>
    </recommendedName>
</protein>
<keyword evidence="15" id="KW-1185">Reference proteome</keyword>
<evidence type="ECO:0000256" key="4">
    <source>
        <dbReference type="ARBA" id="ARBA00022859"/>
    </source>
</evidence>
<keyword evidence="8" id="KW-1015">Disulfide bond</keyword>
<accession>A0A4X2KC52</accession>
<dbReference type="InterPro" id="IPR050160">
    <property type="entry name" value="MHC/Immunoglobulin"/>
</dbReference>
<evidence type="ECO:0000256" key="2">
    <source>
        <dbReference type="ARBA" id="ARBA00007394"/>
    </source>
</evidence>
<dbReference type="CDD" id="cd05767">
    <property type="entry name" value="IgC1_MHC_II_alpha"/>
    <property type="match status" value="1"/>
</dbReference>
<dbReference type="SUPFAM" id="SSF48726">
    <property type="entry name" value="Immunoglobulin"/>
    <property type="match status" value="1"/>
</dbReference>
<evidence type="ECO:0000313" key="14">
    <source>
        <dbReference type="Ensembl" id="ENSVURP00010007671.1"/>
    </source>
</evidence>
<keyword evidence="3 12" id="KW-0812">Transmembrane</keyword>
<comment type="subcellular location">
    <subcellularLocation>
        <location evidence="1">Membrane</location>
        <topology evidence="1">Single-pass type I membrane protein</topology>
    </subcellularLocation>
</comment>
<dbReference type="Gene3D" id="3.10.320.10">
    <property type="entry name" value="Class II Histocompatibility Antigen, M Beta Chain, Chain B, domain 1"/>
    <property type="match status" value="1"/>
</dbReference>
<dbReference type="GO" id="GO:0002504">
    <property type="term" value="P:antigen processing and presentation of peptide or polysaccharide antigen via MHC class II"/>
    <property type="evidence" value="ECO:0007669"/>
    <property type="project" value="UniProtKB-KW"/>
</dbReference>
<dbReference type="GO" id="GO:0002250">
    <property type="term" value="P:adaptive immune response"/>
    <property type="evidence" value="ECO:0007669"/>
    <property type="project" value="UniProtKB-KW"/>
</dbReference>
<feature type="domain" description="Ig-like" evidence="13">
    <location>
        <begin position="173"/>
        <end position="253"/>
    </location>
</feature>
<dbReference type="PROSITE" id="PS00290">
    <property type="entry name" value="IG_MHC"/>
    <property type="match status" value="1"/>
</dbReference>
<dbReference type="InterPro" id="IPR013783">
    <property type="entry name" value="Ig-like_fold"/>
</dbReference>
<dbReference type="Ensembl" id="ENSVURT00010008687.1">
    <property type="protein sequence ID" value="ENSVURP00010007671.1"/>
    <property type="gene ID" value="ENSVURG00010005576.1"/>
</dbReference>
<dbReference type="STRING" id="29139.ENSVURP00010007671"/>
<dbReference type="InterPro" id="IPR014745">
    <property type="entry name" value="MHC_II_a/b_N"/>
</dbReference>
<dbReference type="Proteomes" id="UP000314987">
    <property type="component" value="Unassembled WGS sequence"/>
</dbReference>
<reference evidence="15" key="1">
    <citation type="submission" date="2018-12" db="EMBL/GenBank/DDBJ databases">
        <authorList>
            <person name="Yazar S."/>
        </authorList>
    </citation>
    <scope>NUCLEOTIDE SEQUENCE [LARGE SCALE GENOMIC DNA]</scope>
</reference>
<dbReference type="InterPro" id="IPR001003">
    <property type="entry name" value="MHC_II_a_N"/>
</dbReference>
<dbReference type="SMART" id="SM00920">
    <property type="entry name" value="MHC_II_alpha"/>
    <property type="match status" value="1"/>
</dbReference>
<keyword evidence="6" id="KW-1064">Adaptive immunity</keyword>
<reference evidence="14" key="2">
    <citation type="submission" date="2025-08" db="UniProtKB">
        <authorList>
            <consortium name="Ensembl"/>
        </authorList>
    </citation>
    <scope>IDENTIFICATION</scope>
</reference>
<reference evidence="14" key="3">
    <citation type="submission" date="2025-09" db="UniProtKB">
        <authorList>
            <consortium name="Ensembl"/>
        </authorList>
    </citation>
    <scope>IDENTIFICATION</scope>
</reference>